<dbReference type="OrthoDB" id="8193702at2"/>
<accession>A0A318TF98</accession>
<dbReference type="Pfam" id="PF13480">
    <property type="entry name" value="Acetyltransf_6"/>
    <property type="match status" value="1"/>
</dbReference>
<dbReference type="RefSeq" id="WP_110752681.1">
    <property type="nucleotide sequence ID" value="NZ_QJTF01000015.1"/>
</dbReference>
<dbReference type="SUPFAM" id="SSF55729">
    <property type="entry name" value="Acyl-CoA N-acyltransferases (Nat)"/>
    <property type="match status" value="1"/>
</dbReference>
<dbReference type="AlphaFoldDB" id="A0A318TF98"/>
<evidence type="ECO:0000313" key="2">
    <source>
        <dbReference type="EMBL" id="PYE87157.1"/>
    </source>
</evidence>
<protein>
    <submittedName>
        <fullName evidence="2">CelD/BcsL family acetyltransferase involved in cellulose biosynthesis</fullName>
    </submittedName>
</protein>
<gene>
    <name evidence="2" type="ORF">C7477_11510</name>
</gene>
<dbReference type="GO" id="GO:0016740">
    <property type="term" value="F:transferase activity"/>
    <property type="evidence" value="ECO:0007669"/>
    <property type="project" value="UniProtKB-KW"/>
</dbReference>
<evidence type="ECO:0000259" key="1">
    <source>
        <dbReference type="Pfam" id="PF13480"/>
    </source>
</evidence>
<name>A0A318TF98_9HYPH</name>
<feature type="domain" description="BioF2-like acetyltransferase" evidence="1">
    <location>
        <begin position="168"/>
        <end position="317"/>
    </location>
</feature>
<dbReference type="EMBL" id="QJTF01000015">
    <property type="protein sequence ID" value="PYE87157.1"/>
    <property type="molecule type" value="Genomic_DNA"/>
</dbReference>
<comment type="caution">
    <text evidence="2">The sequence shown here is derived from an EMBL/GenBank/DDBJ whole genome shotgun (WGS) entry which is preliminary data.</text>
</comment>
<dbReference type="Proteomes" id="UP000247454">
    <property type="component" value="Unassembled WGS sequence"/>
</dbReference>
<dbReference type="InterPro" id="IPR038740">
    <property type="entry name" value="BioF2-like_GNAT_dom"/>
</dbReference>
<proteinExistence type="predicted"/>
<sequence length="372" mass="40829">MLTGLSPHISNDINAALTLWEPDSFVSGLPQSTTFVRNWQAHVNADCFIAALYDGGRPILMLPLEVVKSRLGRLARFPGGTHANGNFPILARAYADGIGVDDIRALMRAIHAARPDIDGLLLTRQLGSLNGMANPLHHLKTALNPNPVLSASLSSGFDAVLERSNAKRKRKKHRQHTRRYEDAGGYRIVTADTSEEAQALLNRFFVIKAERFAKGGIDNVFSEPGVRDFFHALFGESTGRTPRTFEAKGLEVGGIIRAVIGKSYWVGDLTVEFGGIADDDLVSASPGEYLFFEDIAQSCVDGVSVYSFGIGDEPYKRDWCDIEQPLYDSVIGFTVKGGTYAAVYRARNAIAMAVKRNAWAWRLAKKLRARVS</sequence>
<evidence type="ECO:0000313" key="3">
    <source>
        <dbReference type="Proteomes" id="UP000247454"/>
    </source>
</evidence>
<keyword evidence="2" id="KW-0808">Transferase</keyword>
<keyword evidence="3" id="KW-1185">Reference proteome</keyword>
<reference evidence="2 3" key="1">
    <citation type="submission" date="2018-06" db="EMBL/GenBank/DDBJ databases">
        <title>Genomic Encyclopedia of Type Strains, Phase III (KMG-III): the genomes of soil and plant-associated and newly described type strains.</title>
        <authorList>
            <person name="Whitman W."/>
        </authorList>
    </citation>
    <scope>NUCLEOTIDE SEQUENCE [LARGE SCALE GENOMIC DNA]</scope>
    <source>
        <strain evidence="2 3">ORS 1419</strain>
    </source>
</reference>
<organism evidence="2 3">
    <name type="scientific">Phyllobacterium leguminum</name>
    <dbReference type="NCBI Taxonomy" id="314237"/>
    <lineage>
        <taxon>Bacteria</taxon>
        <taxon>Pseudomonadati</taxon>
        <taxon>Pseudomonadota</taxon>
        <taxon>Alphaproteobacteria</taxon>
        <taxon>Hyphomicrobiales</taxon>
        <taxon>Phyllobacteriaceae</taxon>
        <taxon>Phyllobacterium</taxon>
    </lineage>
</organism>
<dbReference type="InterPro" id="IPR016181">
    <property type="entry name" value="Acyl_CoA_acyltransferase"/>
</dbReference>